<dbReference type="Pfam" id="PF13884">
    <property type="entry name" value="Peptidase_S74"/>
    <property type="match status" value="1"/>
</dbReference>
<feature type="coiled-coil region" evidence="3">
    <location>
        <begin position="97"/>
        <end position="124"/>
    </location>
</feature>
<dbReference type="KEGG" id="vg:24607692"/>
<evidence type="ECO:0000313" key="6">
    <source>
        <dbReference type="Proteomes" id="UP000030208"/>
    </source>
</evidence>
<dbReference type="Gene3D" id="2.150.10.10">
    <property type="entry name" value="Serralysin-like metalloprotease, C-terminal"/>
    <property type="match status" value="1"/>
</dbReference>
<evidence type="ECO:0000256" key="3">
    <source>
        <dbReference type="SAM" id="Coils"/>
    </source>
</evidence>
<feature type="coiled-coil region" evidence="3">
    <location>
        <begin position="696"/>
        <end position="734"/>
    </location>
</feature>
<dbReference type="PROSITE" id="PS51688">
    <property type="entry name" value="ICA"/>
    <property type="match status" value="1"/>
</dbReference>
<protein>
    <submittedName>
        <fullName evidence="5">Tail spike protein</fullName>
    </submittedName>
</protein>
<dbReference type="InterPro" id="IPR011049">
    <property type="entry name" value="Serralysin-like_metalloprot_C"/>
</dbReference>
<dbReference type="GeneID" id="24607692"/>
<comment type="subcellular location">
    <subcellularLocation>
        <location evidence="1">Virion</location>
    </subcellularLocation>
</comment>
<name>A0A0A0RVE3_9CAUD</name>
<dbReference type="EMBL" id="KM236247">
    <property type="protein sequence ID" value="AIW03648.1"/>
    <property type="molecule type" value="Genomic_DNA"/>
</dbReference>
<gene>
    <name evidence="5" type="ORF">CPT_Pascal13</name>
</gene>
<dbReference type="Proteomes" id="UP000030208">
    <property type="component" value="Segment"/>
</dbReference>
<organism evidence="5 6">
    <name type="scientific">Bacillus phage Pascal</name>
    <dbReference type="NCBI Taxonomy" id="1540092"/>
    <lineage>
        <taxon>Viruses</taxon>
        <taxon>Duplodnaviria</taxon>
        <taxon>Heunggongvirae</taxon>
        <taxon>Uroviricota</taxon>
        <taxon>Caudoviricetes</taxon>
        <taxon>Pagevirus</taxon>
        <taxon>Pagevirus pascal</taxon>
    </lineage>
</organism>
<dbReference type="RefSeq" id="YP_009151481.1">
    <property type="nucleotide sequence ID" value="NC_027372.1"/>
</dbReference>
<keyword evidence="6" id="KW-1185">Reference proteome</keyword>
<dbReference type="GO" id="GO:0098015">
    <property type="term" value="C:virus tail"/>
    <property type="evidence" value="ECO:0007669"/>
    <property type="project" value="UniProtKB-KW"/>
</dbReference>
<reference evidence="5 6" key="1">
    <citation type="journal article" date="2015" name="Genome Announc.">
        <title>Complete Genome of Bacillus megaterium Podophage Pascal.</title>
        <authorList>
            <person name="Snowden J.D."/>
            <person name="Vega Gonzalez A.E."/>
            <person name="Maroun J.W."/>
            <person name="Hernandez A.C."/>
            <person name="Kuty Everett G.F."/>
        </authorList>
    </citation>
    <scope>NUCLEOTIDE SEQUENCE [LARGE SCALE GENOMIC DNA]</scope>
</reference>
<dbReference type="OrthoDB" id="4842at10239"/>
<evidence type="ECO:0000256" key="2">
    <source>
        <dbReference type="ARBA" id="ARBA00022732"/>
    </source>
</evidence>
<keyword evidence="2" id="KW-0946">Virion</keyword>
<dbReference type="Gene3D" id="3.30.750.60">
    <property type="entry name" value="Endosialidase, N-terminal extension domain"/>
    <property type="match status" value="1"/>
</dbReference>
<dbReference type="Pfam" id="PF12218">
    <property type="entry name" value="End_N_terminal"/>
    <property type="match status" value="1"/>
</dbReference>
<sequence length="736" mass="80273">MPLIDVPIRQIGNEVVGEFVSSVSSVQEPFWFVENKTRNFLEITNLTTGILYVSVGTKSNVIVNAFESVRIENEYYAEFYVRAALGYGSFKARFAYFEYDEEDEKRLQDEIDKLEGRLDDLIKMTDYGAKGDGITDDSSAFALVESKYTNKIIDLQGFTYKVNALPFKNKYTNGKFNVGGTFTDASYSNVSRVNHGIVAFGLGAAGSAPYYPTYSGNDKFYKNIAIGGYALKNSFGSYNNIAIGWEAMPVAETGEYYNIAIGNESLWSLKRSATPSGFEATRNIAIGINGLRYLVKGHHNLAIGRNAAQCIINGTYNTIVGVNAHAGVAPLDLTGKIISYSDSDATENTALGNAALLNNVANENTAVGSYAATNVTKATRLTAIGRNALANLQKYITANGKDRTLWSKTGTYVWTGTKITVTMAAHGMLNGHLISLKLDTGDNLKTSEENQYVIQNVTTDTFDIIAPLTNNTNGTCSSTWYSNQNDNLSAYDNNTAVGHSAMENALKGQNNTVVGVWAGRALSGDSNVIVGVLAGTNLGASGTNTAIGYGALRYMQDGSNATVLQNATGIGYDSRVSGSNQIQLGNASTTTYAYGAVQARSDRRDKIDIEDSTLGLEFIEKIPVRQFRYNYRELYDNNDNSSREHAGKRIHEGVIAQEVKEVMDEMGIDFSGYQDHSLNGGSDVKTVGYQQFIMPLMNAVKELSAENKARKQKEEQQDAIISKLIDRIEKLERAVI</sequence>
<evidence type="ECO:0000313" key="5">
    <source>
        <dbReference type="EMBL" id="AIW03648.1"/>
    </source>
</evidence>
<feature type="domain" description="Peptidase S74" evidence="4">
    <location>
        <begin position="601"/>
        <end position="714"/>
    </location>
</feature>
<dbReference type="InterPro" id="IPR036278">
    <property type="entry name" value="Sialidase_sf"/>
</dbReference>
<proteinExistence type="predicted"/>
<evidence type="ECO:0000256" key="1">
    <source>
        <dbReference type="ARBA" id="ARBA00004328"/>
    </source>
</evidence>
<dbReference type="Gene3D" id="1.10.10.10">
    <property type="entry name" value="Winged helix-like DNA-binding domain superfamily/Winged helix DNA-binding domain"/>
    <property type="match status" value="1"/>
</dbReference>
<keyword evidence="2" id="KW-1227">Viral tail protein</keyword>
<keyword evidence="3" id="KW-0175">Coiled coil</keyword>
<accession>A0A0A0RVE3</accession>
<dbReference type="InterPro" id="IPR030392">
    <property type="entry name" value="S74_ICA"/>
</dbReference>
<dbReference type="InterPro" id="IPR036388">
    <property type="entry name" value="WH-like_DNA-bd_sf"/>
</dbReference>
<dbReference type="SUPFAM" id="SSF50939">
    <property type="entry name" value="Sialidases"/>
    <property type="match status" value="1"/>
</dbReference>
<evidence type="ECO:0000259" key="4">
    <source>
        <dbReference type="PROSITE" id="PS51688"/>
    </source>
</evidence>
<dbReference type="InterPro" id="IPR024429">
    <property type="entry name" value="Endosialidase_N-extension"/>
</dbReference>